<gene>
    <name evidence="1" type="ORF">ACJMK2_044398</name>
</gene>
<name>A0ABD3W1B4_SINWO</name>
<dbReference type="Proteomes" id="UP001634394">
    <property type="component" value="Unassembled WGS sequence"/>
</dbReference>
<accession>A0ABD3W1B4</accession>
<comment type="caution">
    <text evidence="1">The sequence shown here is derived from an EMBL/GenBank/DDBJ whole genome shotgun (WGS) entry which is preliminary data.</text>
</comment>
<sequence length="139" mass="16447">MSDFEKATHNAIRYVFFVCCLFHQSQCLWRKVQYLGLSQLYHDNEECQITVKMLLALSFIPVIDVCTAFEHLVEASPAEIMPLVDYWEDTYIGRRRRNRRGYPHFPLADWNVHNRVAENLPCTNNSVEAWHRALQQNMD</sequence>
<evidence type="ECO:0000313" key="2">
    <source>
        <dbReference type="Proteomes" id="UP001634394"/>
    </source>
</evidence>
<organism evidence="1 2">
    <name type="scientific">Sinanodonta woodiana</name>
    <name type="common">Chinese pond mussel</name>
    <name type="synonym">Anodonta woodiana</name>
    <dbReference type="NCBI Taxonomy" id="1069815"/>
    <lineage>
        <taxon>Eukaryota</taxon>
        <taxon>Metazoa</taxon>
        <taxon>Spiralia</taxon>
        <taxon>Lophotrochozoa</taxon>
        <taxon>Mollusca</taxon>
        <taxon>Bivalvia</taxon>
        <taxon>Autobranchia</taxon>
        <taxon>Heteroconchia</taxon>
        <taxon>Palaeoheterodonta</taxon>
        <taxon>Unionida</taxon>
        <taxon>Unionoidea</taxon>
        <taxon>Unionidae</taxon>
        <taxon>Unioninae</taxon>
        <taxon>Sinanodonta</taxon>
    </lineage>
</organism>
<protein>
    <recommendedName>
        <fullName evidence="3">MULE transposase domain-containing protein</fullName>
    </recommendedName>
</protein>
<proteinExistence type="predicted"/>
<keyword evidence="2" id="KW-1185">Reference proteome</keyword>
<dbReference type="EMBL" id="JBJQND010000009">
    <property type="protein sequence ID" value="KAL3867176.1"/>
    <property type="molecule type" value="Genomic_DNA"/>
</dbReference>
<evidence type="ECO:0000313" key="1">
    <source>
        <dbReference type="EMBL" id="KAL3867176.1"/>
    </source>
</evidence>
<evidence type="ECO:0008006" key="3">
    <source>
        <dbReference type="Google" id="ProtNLM"/>
    </source>
</evidence>
<reference evidence="1 2" key="1">
    <citation type="submission" date="2024-11" db="EMBL/GenBank/DDBJ databases">
        <title>Chromosome-level genome assembly of the freshwater bivalve Anodonta woodiana.</title>
        <authorList>
            <person name="Chen X."/>
        </authorList>
    </citation>
    <scope>NUCLEOTIDE SEQUENCE [LARGE SCALE GENOMIC DNA]</scope>
    <source>
        <strain evidence="1">MN2024</strain>
        <tissue evidence="1">Gills</tissue>
    </source>
</reference>
<dbReference type="AlphaFoldDB" id="A0ABD3W1B4"/>